<dbReference type="SUPFAM" id="SSF56219">
    <property type="entry name" value="DNase I-like"/>
    <property type="match status" value="1"/>
</dbReference>
<name>A0ABD0YGP5_9HEMI</name>
<keyword evidence="2" id="KW-1185">Reference proteome</keyword>
<organism evidence="1 2">
    <name type="scientific">Ranatra chinensis</name>
    <dbReference type="NCBI Taxonomy" id="642074"/>
    <lineage>
        <taxon>Eukaryota</taxon>
        <taxon>Metazoa</taxon>
        <taxon>Ecdysozoa</taxon>
        <taxon>Arthropoda</taxon>
        <taxon>Hexapoda</taxon>
        <taxon>Insecta</taxon>
        <taxon>Pterygota</taxon>
        <taxon>Neoptera</taxon>
        <taxon>Paraneoptera</taxon>
        <taxon>Hemiptera</taxon>
        <taxon>Heteroptera</taxon>
        <taxon>Panheteroptera</taxon>
        <taxon>Nepomorpha</taxon>
        <taxon>Nepidae</taxon>
        <taxon>Ranatrinae</taxon>
        <taxon>Ranatra</taxon>
    </lineage>
</organism>
<evidence type="ECO:0000313" key="1">
    <source>
        <dbReference type="EMBL" id="KAL1130481.1"/>
    </source>
</evidence>
<evidence type="ECO:0000313" key="2">
    <source>
        <dbReference type="Proteomes" id="UP001558652"/>
    </source>
</evidence>
<comment type="caution">
    <text evidence="1">The sequence shown here is derived from an EMBL/GenBank/DDBJ whole genome shotgun (WGS) entry which is preliminary data.</text>
</comment>
<dbReference type="EMBL" id="JBFDAA010000007">
    <property type="protein sequence ID" value="KAL1130481.1"/>
    <property type="molecule type" value="Genomic_DNA"/>
</dbReference>
<dbReference type="AlphaFoldDB" id="A0ABD0YGP5"/>
<gene>
    <name evidence="1" type="ORF">AAG570_011729</name>
</gene>
<dbReference type="Proteomes" id="UP001558652">
    <property type="component" value="Unassembled WGS sequence"/>
</dbReference>
<proteinExistence type="predicted"/>
<dbReference type="Gene3D" id="3.60.10.10">
    <property type="entry name" value="Endonuclease/exonuclease/phosphatase"/>
    <property type="match status" value="1"/>
</dbReference>
<dbReference type="InterPro" id="IPR036691">
    <property type="entry name" value="Endo/exonu/phosph_ase_sf"/>
</dbReference>
<protein>
    <submittedName>
        <fullName evidence="1">Uncharacterized protein</fullName>
    </submittedName>
</protein>
<sequence>MFVICKGEEQEVPKEIGLNKNTAFSDTRKRDRVINYKGKQLLDICENCNLVELDGRILKDAGGEMTFVGKTGRSVIDFACVSLNMIRGICLFEIIPQAFSDHMPVSVFRVTAEGSEQPG</sequence>
<reference evidence="1 2" key="1">
    <citation type="submission" date="2024-07" db="EMBL/GenBank/DDBJ databases">
        <title>Chromosome-level genome assembly of the water stick insect Ranatra chinensis (Heteroptera: Nepidae).</title>
        <authorList>
            <person name="Liu X."/>
        </authorList>
    </citation>
    <scope>NUCLEOTIDE SEQUENCE [LARGE SCALE GENOMIC DNA]</scope>
    <source>
        <strain evidence="1">Cailab_2021Rc</strain>
        <tissue evidence="1">Muscle</tissue>
    </source>
</reference>
<accession>A0ABD0YGP5</accession>